<dbReference type="Pfam" id="PF02794">
    <property type="entry name" value="HlyC"/>
    <property type="match status" value="1"/>
</dbReference>
<dbReference type="Proteomes" id="UP000535954">
    <property type="component" value="Unassembled WGS sequence"/>
</dbReference>
<reference evidence="3 4" key="1">
    <citation type="journal article" date="2020" name="Front. Microbiol.">
        <title>Genetic Organization of the aprX-lipA2 Operon Affects the Proteolytic Potential of Pseudomonas Species in Milk.</title>
        <authorList>
            <person name="Maier C."/>
            <person name="Huptas C."/>
            <person name="von Neubeck M."/>
            <person name="Scherer S."/>
            <person name="Wenning M."/>
            <person name="Lucking G."/>
        </authorList>
    </citation>
    <scope>NUCLEOTIDE SEQUENCE [LARGE SCALE GENOMIC DNA]</scope>
    <source>
        <strain evidence="3 4">WS 5405</strain>
    </source>
</reference>
<sequence length="153" mass="17670">MSKKYKIFTECKKSSIDEQAKTLGFAFWIAMQCPEYCLFRLIDLRAWLMPAIQHKQIMLFFDAFDNPIGYVTWANLAADAEDRLLNDPNFLLHECEWDEGNRTWIIDCCFPFGGAVLAMPELRGKFISQSISSVHWARRAGDYSVRKVVSCTV</sequence>
<comment type="similarity">
    <text evidence="1 2">Belongs to the RTX toxin acyltransferase family.</text>
</comment>
<dbReference type="EC" id="2.3.1.-" evidence="2"/>
<dbReference type="AlphaFoldDB" id="A0A219ADN9"/>
<dbReference type="GO" id="GO:0031640">
    <property type="term" value="P:killing of cells of another organism"/>
    <property type="evidence" value="ECO:0007669"/>
    <property type="project" value="UniProtKB-KW"/>
</dbReference>
<keyword evidence="2 3" id="KW-0012">Acyltransferase</keyword>
<comment type="function">
    <text evidence="2">Involved in fatty acylation of protoxin at internal lysine residues, thereby converting it to the active toxin.</text>
</comment>
<keyword evidence="2" id="KW-0963">Cytoplasm</keyword>
<protein>
    <recommendedName>
        <fullName evidence="2">RTX toxin-activating lysine-acyltransferase</fullName>
        <ecNumber evidence="2">2.3.1.-</ecNumber>
    </recommendedName>
</protein>
<evidence type="ECO:0000256" key="1">
    <source>
        <dbReference type="ARBA" id="ARBA00005686"/>
    </source>
</evidence>
<keyword evidence="2" id="KW-0204">Cytolysis</keyword>
<dbReference type="GO" id="GO:0009404">
    <property type="term" value="P:toxin metabolic process"/>
    <property type="evidence" value="ECO:0007669"/>
    <property type="project" value="UniProtKB-UniRule"/>
</dbReference>
<gene>
    <name evidence="3" type="ORF">HBO13_05245</name>
</gene>
<dbReference type="EMBL" id="JAAQYH010000002">
    <property type="protein sequence ID" value="NNA72052.1"/>
    <property type="molecule type" value="Genomic_DNA"/>
</dbReference>
<organism evidence="3 4">
    <name type="scientific">Pseudomonas lactis</name>
    <dbReference type="NCBI Taxonomy" id="1615674"/>
    <lineage>
        <taxon>Bacteria</taxon>
        <taxon>Pseudomonadati</taxon>
        <taxon>Pseudomonadota</taxon>
        <taxon>Gammaproteobacteria</taxon>
        <taxon>Pseudomonadales</taxon>
        <taxon>Pseudomonadaceae</taxon>
        <taxon>Pseudomonas</taxon>
    </lineage>
</organism>
<evidence type="ECO:0000256" key="2">
    <source>
        <dbReference type="RuleBase" id="RU368102"/>
    </source>
</evidence>
<comment type="caution">
    <text evidence="3">The sequence shown here is derived from an EMBL/GenBank/DDBJ whole genome shotgun (WGS) entry which is preliminary data.</text>
</comment>
<evidence type="ECO:0000313" key="3">
    <source>
        <dbReference type="EMBL" id="NNA72052.1"/>
    </source>
</evidence>
<accession>A0A219ADN9</accession>
<evidence type="ECO:0000313" key="4">
    <source>
        <dbReference type="Proteomes" id="UP000535954"/>
    </source>
</evidence>
<keyword evidence="2 3" id="KW-0808">Transferase</keyword>
<dbReference type="GO" id="GO:0016746">
    <property type="term" value="F:acyltransferase activity"/>
    <property type="evidence" value="ECO:0007669"/>
    <property type="project" value="UniProtKB-UniRule"/>
</dbReference>
<dbReference type="GO" id="GO:0005737">
    <property type="term" value="C:cytoplasm"/>
    <property type="evidence" value="ECO:0007669"/>
    <property type="project" value="UniProtKB-SubCell"/>
</dbReference>
<comment type="subcellular location">
    <subcellularLocation>
        <location evidence="2">Cytoplasm</location>
    </subcellularLocation>
</comment>
<proteinExistence type="inferred from homology"/>
<name>A0A219ADN9_9PSED</name>
<dbReference type="RefSeq" id="WP_094773792.1">
    <property type="nucleotide sequence ID" value="NZ_JAAQYH010000002.1"/>
</dbReference>
<dbReference type="InterPro" id="IPR003996">
    <property type="entry name" value="RTX_toxin-activating_protC_bac"/>
</dbReference>